<gene>
    <name evidence="9" type="ORF">BE17_48890</name>
</gene>
<feature type="domain" description="4Fe-4S ferredoxin-type" evidence="8">
    <location>
        <begin position="1"/>
        <end position="30"/>
    </location>
</feature>
<dbReference type="InterPro" id="IPR017900">
    <property type="entry name" value="4Fe4S_Fe_S_CS"/>
</dbReference>
<evidence type="ECO:0000256" key="5">
    <source>
        <dbReference type="ARBA" id="ARBA00022982"/>
    </source>
</evidence>
<evidence type="ECO:0000256" key="7">
    <source>
        <dbReference type="ARBA" id="ARBA00023014"/>
    </source>
</evidence>
<dbReference type="Pfam" id="PF12838">
    <property type="entry name" value="Fer4_7"/>
    <property type="match status" value="1"/>
</dbReference>
<dbReference type="GO" id="GO:0051539">
    <property type="term" value="F:4 iron, 4 sulfur cluster binding"/>
    <property type="evidence" value="ECO:0007669"/>
    <property type="project" value="UniProtKB-KW"/>
</dbReference>
<dbReference type="AlphaFoldDB" id="A0A150S3Q1"/>
<reference evidence="9 10" key="1">
    <citation type="submission" date="2014-02" db="EMBL/GenBank/DDBJ databases">
        <title>The small core and large imbalanced accessory genome model reveals a collaborative survival strategy of Sorangium cellulosum strains in nature.</title>
        <authorList>
            <person name="Han K."/>
            <person name="Peng R."/>
            <person name="Blom J."/>
            <person name="Li Y.-Z."/>
        </authorList>
    </citation>
    <scope>NUCLEOTIDE SEQUENCE [LARGE SCALE GENOMIC DNA]</scope>
    <source>
        <strain evidence="9 10">So0011-07</strain>
    </source>
</reference>
<keyword evidence="4" id="KW-0677">Repeat</keyword>
<evidence type="ECO:0000313" key="9">
    <source>
        <dbReference type="EMBL" id="KYF87060.1"/>
    </source>
</evidence>
<keyword evidence="5" id="KW-0249">Electron transport</keyword>
<protein>
    <submittedName>
        <fullName evidence="9">4Fe-4S ferredoxin</fullName>
    </submittedName>
</protein>
<keyword evidence="6" id="KW-0408">Iron</keyword>
<evidence type="ECO:0000256" key="4">
    <source>
        <dbReference type="ARBA" id="ARBA00022737"/>
    </source>
</evidence>
<dbReference type="PROSITE" id="PS00198">
    <property type="entry name" value="4FE4S_FER_1"/>
    <property type="match status" value="2"/>
</dbReference>
<dbReference type="Proteomes" id="UP000075635">
    <property type="component" value="Unassembled WGS sequence"/>
</dbReference>
<keyword evidence="2" id="KW-0004">4Fe-4S</keyword>
<dbReference type="PROSITE" id="PS51379">
    <property type="entry name" value="4FE4S_FER_2"/>
    <property type="match status" value="2"/>
</dbReference>
<dbReference type="GO" id="GO:0046872">
    <property type="term" value="F:metal ion binding"/>
    <property type="evidence" value="ECO:0007669"/>
    <property type="project" value="UniProtKB-KW"/>
</dbReference>
<organism evidence="9 10">
    <name type="scientific">Sorangium cellulosum</name>
    <name type="common">Polyangium cellulosum</name>
    <dbReference type="NCBI Taxonomy" id="56"/>
    <lineage>
        <taxon>Bacteria</taxon>
        <taxon>Pseudomonadati</taxon>
        <taxon>Myxococcota</taxon>
        <taxon>Polyangia</taxon>
        <taxon>Polyangiales</taxon>
        <taxon>Polyangiaceae</taxon>
        <taxon>Sorangium</taxon>
    </lineage>
</organism>
<dbReference type="SUPFAM" id="SSF54862">
    <property type="entry name" value="4Fe-4S ferredoxins"/>
    <property type="match status" value="1"/>
</dbReference>
<dbReference type="InterPro" id="IPR017896">
    <property type="entry name" value="4Fe4S_Fe-S-bd"/>
</dbReference>
<dbReference type="PANTHER" id="PTHR43687">
    <property type="entry name" value="ADENYLYLSULFATE REDUCTASE, BETA SUBUNIT"/>
    <property type="match status" value="1"/>
</dbReference>
<name>A0A150S3Q1_SORCE</name>
<proteinExistence type="predicted"/>
<dbReference type="EMBL" id="JEMB01001477">
    <property type="protein sequence ID" value="KYF87060.1"/>
    <property type="molecule type" value="Genomic_DNA"/>
</dbReference>
<comment type="caution">
    <text evidence="9">The sequence shown here is derived from an EMBL/GenBank/DDBJ whole genome shotgun (WGS) entry which is preliminary data.</text>
</comment>
<keyword evidence="7" id="KW-0411">Iron-sulfur</keyword>
<evidence type="ECO:0000256" key="2">
    <source>
        <dbReference type="ARBA" id="ARBA00022485"/>
    </source>
</evidence>
<dbReference type="Gene3D" id="3.30.70.20">
    <property type="match status" value="1"/>
</dbReference>
<feature type="domain" description="4Fe-4S ferredoxin-type" evidence="8">
    <location>
        <begin position="31"/>
        <end position="61"/>
    </location>
</feature>
<keyword evidence="1" id="KW-0813">Transport</keyword>
<dbReference type="PANTHER" id="PTHR43687:SF6">
    <property type="entry name" value="L-ASPARTATE SEMIALDEHYDE SULFURTRANSFERASE IRON-SULFUR SUBUNIT"/>
    <property type="match status" value="1"/>
</dbReference>
<evidence type="ECO:0000256" key="6">
    <source>
        <dbReference type="ARBA" id="ARBA00023004"/>
    </source>
</evidence>
<evidence type="ECO:0000256" key="3">
    <source>
        <dbReference type="ARBA" id="ARBA00022723"/>
    </source>
</evidence>
<sequence>MIELLSDARCIDCNLCVKVCPTNVFEARPGEAPFIARQEDCQACFMCELYCPTDALYVSPLAERRDPVAEERLEQEGRLGSYAHHLGWHAARPGGTERDPTFRFRAVTAGSAG</sequence>
<evidence type="ECO:0000313" key="10">
    <source>
        <dbReference type="Proteomes" id="UP000075635"/>
    </source>
</evidence>
<dbReference type="InterPro" id="IPR050572">
    <property type="entry name" value="Fe-S_Ferredoxin"/>
</dbReference>
<keyword evidence="3" id="KW-0479">Metal-binding</keyword>
<evidence type="ECO:0000259" key="8">
    <source>
        <dbReference type="PROSITE" id="PS51379"/>
    </source>
</evidence>
<evidence type="ECO:0000256" key="1">
    <source>
        <dbReference type="ARBA" id="ARBA00022448"/>
    </source>
</evidence>
<accession>A0A150S3Q1</accession>